<dbReference type="Proteomes" id="UP000051184">
    <property type="component" value="Unassembled WGS sequence"/>
</dbReference>
<name>A0A0P1IRZ2_9RHOB</name>
<dbReference type="AlphaFoldDB" id="A0A0P1IRZ2"/>
<proteinExistence type="predicted"/>
<reference evidence="2" key="1">
    <citation type="submission" date="2015-09" db="EMBL/GenBank/DDBJ databases">
        <authorList>
            <person name="Rodrigo-Torres Lidia"/>
            <person name="Arahal R.David."/>
        </authorList>
    </citation>
    <scope>NUCLEOTIDE SEQUENCE [LARGE SCALE GENOMIC DNA]</scope>
    <source>
        <strain evidence="2">CECT 5114</strain>
    </source>
</reference>
<sequence length="52" mass="5571">MIGRKGMNLFAVMAAVIFLLVYTLPTLKSAQDAEACAADGGRWVHSEGVCEK</sequence>
<evidence type="ECO:0000313" key="1">
    <source>
        <dbReference type="EMBL" id="CUK24615.1"/>
    </source>
</evidence>
<dbReference type="EMBL" id="CYUE01000002">
    <property type="protein sequence ID" value="CUK24615.1"/>
    <property type="molecule type" value="Genomic_DNA"/>
</dbReference>
<dbReference type="RefSeq" id="WP_165589372.1">
    <property type="nucleotide sequence ID" value="NZ_CYTO01000004.1"/>
</dbReference>
<gene>
    <name evidence="1" type="ORF">TA5114_00400</name>
</gene>
<keyword evidence="2" id="KW-1185">Reference proteome</keyword>
<organism evidence="1 2">
    <name type="scientific">Cognatishimia activa</name>
    <dbReference type="NCBI Taxonomy" id="1715691"/>
    <lineage>
        <taxon>Bacteria</taxon>
        <taxon>Pseudomonadati</taxon>
        <taxon>Pseudomonadota</taxon>
        <taxon>Alphaproteobacteria</taxon>
        <taxon>Rhodobacterales</taxon>
        <taxon>Paracoccaceae</taxon>
        <taxon>Cognatishimia</taxon>
    </lineage>
</organism>
<protein>
    <submittedName>
        <fullName evidence="1">Uncharacterized protein</fullName>
    </submittedName>
</protein>
<evidence type="ECO:0000313" key="2">
    <source>
        <dbReference type="Proteomes" id="UP000051184"/>
    </source>
</evidence>
<accession>A0A0P1IRZ2</accession>
<dbReference type="STRING" id="1715691.TA5113_00463"/>